<dbReference type="AlphaFoldDB" id="A0AAN9T9B9"/>
<feature type="region of interest" description="Disordered" evidence="4">
    <location>
        <begin position="1214"/>
        <end position="1252"/>
    </location>
</feature>
<dbReference type="Gene3D" id="1.10.8.10">
    <property type="entry name" value="DNA helicase RuvA subunit, C-terminal domain"/>
    <property type="match status" value="1"/>
</dbReference>
<feature type="region of interest" description="Disordered" evidence="4">
    <location>
        <begin position="549"/>
        <end position="580"/>
    </location>
</feature>
<comment type="caution">
    <text evidence="5">The sequence shown here is derived from an EMBL/GenBank/DDBJ whole genome shotgun (WGS) entry which is preliminary data.</text>
</comment>
<gene>
    <name evidence="5" type="ORF">V9T40_012760</name>
</gene>
<dbReference type="EMBL" id="JBBCAQ010000036">
    <property type="protein sequence ID" value="KAK7576474.1"/>
    <property type="molecule type" value="Genomic_DNA"/>
</dbReference>
<feature type="compositionally biased region" description="Low complexity" evidence="4">
    <location>
        <begin position="894"/>
        <end position="913"/>
    </location>
</feature>
<evidence type="ECO:0000256" key="2">
    <source>
        <dbReference type="ARBA" id="ARBA00022490"/>
    </source>
</evidence>
<keyword evidence="3" id="KW-0597">Phosphoprotein</keyword>
<feature type="region of interest" description="Disordered" evidence="4">
    <location>
        <begin position="992"/>
        <end position="1031"/>
    </location>
</feature>
<evidence type="ECO:0008006" key="7">
    <source>
        <dbReference type="Google" id="ProtNLM"/>
    </source>
</evidence>
<accession>A0AAN9T9B9</accession>
<feature type="region of interest" description="Disordered" evidence="4">
    <location>
        <begin position="839"/>
        <end position="862"/>
    </location>
</feature>
<dbReference type="InterPro" id="IPR051833">
    <property type="entry name" value="TC-DDR_regulator"/>
</dbReference>
<feature type="compositionally biased region" description="Polar residues" evidence="4">
    <location>
        <begin position="682"/>
        <end position="695"/>
    </location>
</feature>
<feature type="compositionally biased region" description="Low complexity" evidence="4">
    <location>
        <begin position="663"/>
        <end position="681"/>
    </location>
</feature>
<feature type="compositionally biased region" description="Low complexity" evidence="4">
    <location>
        <begin position="494"/>
        <end position="506"/>
    </location>
</feature>
<feature type="region of interest" description="Disordered" evidence="4">
    <location>
        <begin position="106"/>
        <end position="283"/>
    </location>
</feature>
<feature type="compositionally biased region" description="Acidic residues" evidence="4">
    <location>
        <begin position="274"/>
        <end position="283"/>
    </location>
</feature>
<dbReference type="GO" id="GO:0005737">
    <property type="term" value="C:cytoplasm"/>
    <property type="evidence" value="ECO:0007669"/>
    <property type="project" value="UniProtKB-SubCell"/>
</dbReference>
<feature type="region of interest" description="Disordered" evidence="4">
    <location>
        <begin position="489"/>
        <end position="512"/>
    </location>
</feature>
<feature type="compositionally biased region" description="Low complexity" evidence="4">
    <location>
        <begin position="1003"/>
        <end position="1026"/>
    </location>
</feature>
<evidence type="ECO:0000256" key="3">
    <source>
        <dbReference type="ARBA" id="ARBA00022553"/>
    </source>
</evidence>
<feature type="compositionally biased region" description="Polar residues" evidence="4">
    <location>
        <begin position="256"/>
        <end position="268"/>
    </location>
</feature>
<feature type="compositionally biased region" description="Polar residues" evidence="4">
    <location>
        <begin position="884"/>
        <end position="893"/>
    </location>
</feature>
<feature type="compositionally biased region" description="Low complexity" evidence="4">
    <location>
        <begin position="848"/>
        <end position="862"/>
    </location>
</feature>
<feature type="compositionally biased region" description="Low complexity" evidence="4">
    <location>
        <begin position="216"/>
        <end position="231"/>
    </location>
</feature>
<evidence type="ECO:0000256" key="4">
    <source>
        <dbReference type="SAM" id="MobiDB-lite"/>
    </source>
</evidence>
<feature type="region of interest" description="Disordered" evidence="4">
    <location>
        <begin position="878"/>
        <end position="916"/>
    </location>
</feature>
<feature type="compositionally biased region" description="Basic and acidic residues" evidence="4">
    <location>
        <begin position="171"/>
        <end position="193"/>
    </location>
</feature>
<dbReference type="InterPro" id="IPR009060">
    <property type="entry name" value="UBA-like_sf"/>
</dbReference>
<reference evidence="5 6" key="1">
    <citation type="submission" date="2024-03" db="EMBL/GenBank/DDBJ databases">
        <title>Adaptation during the transition from Ophiocordyceps entomopathogen to insect associate is accompanied by gene loss and intensified selection.</title>
        <authorList>
            <person name="Ward C.M."/>
            <person name="Onetto C.A."/>
            <person name="Borneman A.R."/>
        </authorList>
    </citation>
    <scope>NUCLEOTIDE SEQUENCE [LARGE SCALE GENOMIC DNA]</scope>
    <source>
        <strain evidence="5">AWRI1</strain>
        <tissue evidence="5">Single Adult Female</tissue>
    </source>
</reference>
<feature type="region of interest" description="Disordered" evidence="4">
    <location>
        <begin position="1"/>
        <end position="24"/>
    </location>
</feature>
<dbReference type="SUPFAM" id="SSF46934">
    <property type="entry name" value="UBA-like"/>
    <property type="match status" value="1"/>
</dbReference>
<sequence>MSVQNRAAGSRSKTGTKTEPNVTTIKQTVKTETIKAVEKEKKQPTADQIRIATLTNKEEPTPVNSELIQRIQDVTCKTEEDIVIALYDCDYNETQAISKLLENEPDEWSVTTKKKKNRTASASKNNASANNVGDATENPEDWDKDVSANAGHTNDKNNRGLRGRRPGGPRTGDRGTFRRYRGRENKENERGGEDSNAMSGGPNRDYRGRGDRMANGPSRVGRSRGGPRTSRGPGGTRTFQSRDNNDRGGGFPRQIDTWNNPETENSISKADEFPSPEDWDNEEYTGSLADTKVFTPSTSVEPETGDGVAPIENELKDDSVQLHLPIQSSPNQASIQTIVVGSKQLTAAQSQYFSQLTAQSDENRMQQAQQQTAPPQVTQKTPPQVQPGQSSVIYNSSISSSPQQPFSTAVTQPSFSAVSQSYGSVTPSQAFTAMVSSQTFQQSPSSSYQSPSSISGSGSASYSRAASEYTSSNYSDVINNYSSMVGLSTNGALPQRSKPQRSSSRQETPTKVITGSVEIPVAEVAMNSAIKYLDQQFSASLDFTKTDGFDSTSAPNDQSSVSALSNKYSPSVPANATPHADLPAINTFQTTQSSKQNLPSSNVSSVLNQNNKLSSESPLQNDNSVYSSQTITNSRMAPSIQDINIKNSPEVSSLTYGIQETYQSQQQQSSFPKSSSNVSTSFHQPATSVSSYNSSNYGASTPIISTANNVYSGQQQQSQQQQQQSQINAAGVTYSTSSSTPFSVYSTTTSHSVATATQPLHNSVYHSSSYQPHPSVSASFPSYLSYPSSLMQPYQAGAAGLTQTPYLSTQYGGGSLASLGPTYGAAAFHNNYGMSSNLQTPVAPLQQSHKISSSLSSSAGSKESQYDSLQAITSTNNTATTTSGSVMSGLTQASTTTSSKVSSSSSSGSKSSGMLPSIPPGVAPLIQHQYIMSQGLPMYQPAFTLNYDDLQYLQRGMHPHMPTGYLDLNYAPAPQTNLAAAGRDALSVPFSSISDGRFPRPDNTTSPVPPTAAAAANASLSQQNTAPTHQQPHMPVLQTYAAAYIYPPYQQYTTPVYQVAPTGTPAAPGSSNNSALTATPFAKAPTGYSSTGYASQYDSLGSNQGSVQDYAGKGNSANAYSNTQTAGKASGNAGSGSSQGANAGNADLSMYAKSHASLTKSYDKQTFHSGTPPPFTMPGSGTTSSNLGNVSNVSAATGYAPQLYIPNAPAVAAGAHQQHHLHPNAHHQDAADIRNSGSNDRTFFLSNRSSYR</sequence>
<evidence type="ECO:0000313" key="5">
    <source>
        <dbReference type="EMBL" id="KAK7576474.1"/>
    </source>
</evidence>
<protein>
    <recommendedName>
        <fullName evidence="7">Protein lingerer</fullName>
    </recommendedName>
</protein>
<feature type="compositionally biased region" description="Low complexity" evidence="4">
    <location>
        <begin position="119"/>
        <end position="131"/>
    </location>
</feature>
<keyword evidence="6" id="KW-1185">Reference proteome</keyword>
<dbReference type="Proteomes" id="UP001367676">
    <property type="component" value="Unassembled WGS sequence"/>
</dbReference>
<evidence type="ECO:0000313" key="6">
    <source>
        <dbReference type="Proteomes" id="UP001367676"/>
    </source>
</evidence>
<proteinExistence type="predicted"/>
<dbReference type="PANTHER" id="PTHR16308">
    <property type="entry name" value="UBIQUITIN ASSOCIATED PROTEIN 2-LIKE/LINGERER"/>
    <property type="match status" value="1"/>
</dbReference>
<keyword evidence="2" id="KW-0963">Cytoplasm</keyword>
<comment type="subcellular location">
    <subcellularLocation>
        <location evidence="1">Cytoplasm</location>
    </subcellularLocation>
</comment>
<dbReference type="PANTHER" id="PTHR16308:SF13">
    <property type="entry name" value="PROTEIN LINGERER"/>
    <property type="match status" value="1"/>
</dbReference>
<feature type="region of interest" description="Disordered" evidence="4">
    <location>
        <begin position="442"/>
        <end position="461"/>
    </location>
</feature>
<feature type="region of interest" description="Disordered" evidence="4">
    <location>
        <begin position="360"/>
        <end position="408"/>
    </location>
</feature>
<feature type="region of interest" description="Disordered" evidence="4">
    <location>
        <begin position="663"/>
        <end position="695"/>
    </location>
</feature>
<feature type="region of interest" description="Disordered" evidence="4">
    <location>
        <begin position="1162"/>
        <end position="1183"/>
    </location>
</feature>
<feature type="compositionally biased region" description="Polar residues" evidence="4">
    <location>
        <begin position="549"/>
        <end position="574"/>
    </location>
</feature>
<feature type="compositionally biased region" description="Low complexity" evidence="4">
    <location>
        <begin position="366"/>
        <end position="407"/>
    </location>
</feature>
<organism evidence="5 6">
    <name type="scientific">Parthenolecanium corni</name>
    <dbReference type="NCBI Taxonomy" id="536013"/>
    <lineage>
        <taxon>Eukaryota</taxon>
        <taxon>Metazoa</taxon>
        <taxon>Ecdysozoa</taxon>
        <taxon>Arthropoda</taxon>
        <taxon>Hexapoda</taxon>
        <taxon>Insecta</taxon>
        <taxon>Pterygota</taxon>
        <taxon>Neoptera</taxon>
        <taxon>Paraneoptera</taxon>
        <taxon>Hemiptera</taxon>
        <taxon>Sternorrhyncha</taxon>
        <taxon>Coccoidea</taxon>
        <taxon>Coccidae</taxon>
        <taxon>Parthenolecanium</taxon>
    </lineage>
</organism>
<evidence type="ECO:0000256" key="1">
    <source>
        <dbReference type="ARBA" id="ARBA00004496"/>
    </source>
</evidence>
<name>A0AAN9T9B9_9HEMI</name>
<feature type="compositionally biased region" description="Polar residues" evidence="4">
    <location>
        <begin position="1235"/>
        <end position="1252"/>
    </location>
</feature>
<dbReference type="GO" id="GO:0005634">
    <property type="term" value="C:nucleus"/>
    <property type="evidence" value="ECO:0007669"/>
    <property type="project" value="TreeGrafter"/>
</dbReference>